<organism evidence="2 3">
    <name type="scientific">Sclerotinia trifoliorum</name>
    <dbReference type="NCBI Taxonomy" id="28548"/>
    <lineage>
        <taxon>Eukaryota</taxon>
        <taxon>Fungi</taxon>
        <taxon>Dikarya</taxon>
        <taxon>Ascomycota</taxon>
        <taxon>Pezizomycotina</taxon>
        <taxon>Leotiomycetes</taxon>
        <taxon>Helotiales</taxon>
        <taxon>Sclerotiniaceae</taxon>
        <taxon>Sclerotinia</taxon>
    </lineage>
</organism>
<name>A0A8H2ZPF9_9HELO</name>
<reference evidence="2" key="1">
    <citation type="submission" date="2020-10" db="EMBL/GenBank/DDBJ databases">
        <authorList>
            <person name="Kusch S."/>
        </authorList>
    </citation>
    <scope>NUCLEOTIDE SEQUENCE</scope>
    <source>
        <strain evidence="2">SwB9</strain>
    </source>
</reference>
<feature type="compositionally biased region" description="Polar residues" evidence="1">
    <location>
        <begin position="1"/>
        <end position="16"/>
    </location>
</feature>
<feature type="compositionally biased region" description="Polar residues" evidence="1">
    <location>
        <begin position="82"/>
        <end position="96"/>
    </location>
</feature>
<comment type="caution">
    <text evidence="2">The sequence shown here is derived from an EMBL/GenBank/DDBJ whole genome shotgun (WGS) entry which is preliminary data.</text>
</comment>
<gene>
    <name evidence="2" type="ORF">SCLTRI_LOCUS3608</name>
</gene>
<feature type="region of interest" description="Disordered" evidence="1">
    <location>
        <begin position="71"/>
        <end position="105"/>
    </location>
</feature>
<dbReference type="Proteomes" id="UP000624404">
    <property type="component" value="Unassembled WGS sequence"/>
</dbReference>
<dbReference type="EMBL" id="CAJHIA010000011">
    <property type="protein sequence ID" value="CAD6443816.1"/>
    <property type="molecule type" value="Genomic_DNA"/>
</dbReference>
<dbReference type="AlphaFoldDB" id="A0A8H2ZPF9"/>
<feature type="region of interest" description="Disordered" evidence="1">
    <location>
        <begin position="1"/>
        <end position="23"/>
    </location>
</feature>
<evidence type="ECO:0000313" key="2">
    <source>
        <dbReference type="EMBL" id="CAD6443816.1"/>
    </source>
</evidence>
<dbReference type="OrthoDB" id="62952at2759"/>
<evidence type="ECO:0000256" key="1">
    <source>
        <dbReference type="SAM" id="MobiDB-lite"/>
    </source>
</evidence>
<proteinExistence type="predicted"/>
<evidence type="ECO:0000313" key="3">
    <source>
        <dbReference type="Proteomes" id="UP000624404"/>
    </source>
</evidence>
<keyword evidence="3" id="KW-1185">Reference proteome</keyword>
<sequence>MSSPTSENPMSIIPTTENEKPGDIILQPALEAGEEMSGVEMLVVDEATLQQKEGGIMGEKDTSIVADTAQQVESDDSADGASKQSELGNISPNPESAVSGDTEEGGTMTEVNVAHLDVVLEVDGSIMDGGEKSVDTDAFTEQEPRRVVCGSEMLEGTLEGAVPSLEGERTVFEANAMAKLEEGQTMGGCGTLETLSPEVRRMIWKLLLSNPKLGKVQPGYEGEISREVYDLWPRALQTCRQIYAEASEVLYGSNTFFFVCKYSSCQRREQEGTGAIPAIPVPAYKISEGIWKSLLEIVQALRILRNIGASRFSNAKAADCPEFHICHEYEIKYRVMDDTLKTDLYNPIPLSLQAELRSLCLLNYAQTYERYKPYRDGMGINRTRYEETLHRLSLFNRYFPRETYDKNRLPREFWLSPCWSYHDSSGRHEAHPVESGLGDCNQAVDDNDATAFKAKRRLVLQYLERQYRRVVKASRDVHRFIYIQKVSYGLLDINREMKFIESSPERNHDRKYRDTMIERYAAKGCVLLEA</sequence>
<protein>
    <submittedName>
        <fullName evidence="2">Ee36d6cc-605c-4bac-8edc-e434aa738015</fullName>
    </submittedName>
</protein>
<accession>A0A8H2ZPF9</accession>